<evidence type="ECO:0000313" key="2">
    <source>
        <dbReference type="Proteomes" id="UP001055879"/>
    </source>
</evidence>
<accession>A0ACB8YH72</accession>
<dbReference type="EMBL" id="CM042058">
    <property type="protein sequence ID" value="KAI3684446.1"/>
    <property type="molecule type" value="Genomic_DNA"/>
</dbReference>
<name>A0ACB8YH72_ARCLA</name>
<gene>
    <name evidence="1" type="ORF">L6452_33670</name>
</gene>
<protein>
    <submittedName>
        <fullName evidence="1">Uncharacterized protein</fullName>
    </submittedName>
</protein>
<dbReference type="Proteomes" id="UP001055879">
    <property type="component" value="Linkage Group LG12"/>
</dbReference>
<organism evidence="1 2">
    <name type="scientific">Arctium lappa</name>
    <name type="common">Greater burdock</name>
    <name type="synonym">Lappa major</name>
    <dbReference type="NCBI Taxonomy" id="4217"/>
    <lineage>
        <taxon>Eukaryota</taxon>
        <taxon>Viridiplantae</taxon>
        <taxon>Streptophyta</taxon>
        <taxon>Embryophyta</taxon>
        <taxon>Tracheophyta</taxon>
        <taxon>Spermatophyta</taxon>
        <taxon>Magnoliopsida</taxon>
        <taxon>eudicotyledons</taxon>
        <taxon>Gunneridae</taxon>
        <taxon>Pentapetalae</taxon>
        <taxon>asterids</taxon>
        <taxon>campanulids</taxon>
        <taxon>Asterales</taxon>
        <taxon>Asteraceae</taxon>
        <taxon>Carduoideae</taxon>
        <taxon>Cardueae</taxon>
        <taxon>Arctiinae</taxon>
        <taxon>Arctium</taxon>
    </lineage>
</organism>
<evidence type="ECO:0000313" key="1">
    <source>
        <dbReference type="EMBL" id="KAI3684446.1"/>
    </source>
</evidence>
<reference evidence="2" key="1">
    <citation type="journal article" date="2022" name="Mol. Ecol. Resour.">
        <title>The genomes of chicory, endive, great burdock and yacon provide insights into Asteraceae palaeo-polyploidization history and plant inulin production.</title>
        <authorList>
            <person name="Fan W."/>
            <person name="Wang S."/>
            <person name="Wang H."/>
            <person name="Wang A."/>
            <person name="Jiang F."/>
            <person name="Liu H."/>
            <person name="Zhao H."/>
            <person name="Xu D."/>
            <person name="Zhang Y."/>
        </authorList>
    </citation>
    <scope>NUCLEOTIDE SEQUENCE [LARGE SCALE GENOMIC DNA]</scope>
    <source>
        <strain evidence="2">cv. Niubang</strain>
    </source>
</reference>
<keyword evidence="2" id="KW-1185">Reference proteome</keyword>
<reference evidence="1 2" key="2">
    <citation type="journal article" date="2022" name="Mol. Ecol. Resour.">
        <title>The genomes of chicory, endive, great burdock and yacon provide insights into Asteraceae paleo-polyploidization history and plant inulin production.</title>
        <authorList>
            <person name="Fan W."/>
            <person name="Wang S."/>
            <person name="Wang H."/>
            <person name="Wang A."/>
            <person name="Jiang F."/>
            <person name="Liu H."/>
            <person name="Zhao H."/>
            <person name="Xu D."/>
            <person name="Zhang Y."/>
        </authorList>
    </citation>
    <scope>NUCLEOTIDE SEQUENCE [LARGE SCALE GENOMIC DNA]</scope>
    <source>
        <strain evidence="2">cv. Niubang</strain>
    </source>
</reference>
<comment type="caution">
    <text evidence="1">The sequence shown here is derived from an EMBL/GenBank/DDBJ whole genome shotgun (WGS) entry which is preliminary data.</text>
</comment>
<proteinExistence type="predicted"/>
<sequence length="83" mass="9537">MYILIGMVIKPLLNCNNDARQQQNGRRNTVVFKMGGASLELGRVAFVTLHYRLFLDHRLPPMVVVMVVILTFLLLTFLCLLYL</sequence>